<dbReference type="CDD" id="cd06339">
    <property type="entry name" value="PBP1_YraM_LppC_lipoprotein-like"/>
    <property type="match status" value="1"/>
</dbReference>
<evidence type="ECO:0000313" key="6">
    <source>
        <dbReference type="EMBL" id="WPB86312.1"/>
    </source>
</evidence>
<keyword evidence="7" id="KW-1185">Reference proteome</keyword>
<dbReference type="PANTHER" id="PTHR30483:SF6">
    <property type="entry name" value="PERIPLASMIC BINDING PROTEIN OF ABC TRANSPORTER FOR NATURAL AMINO ACIDS"/>
    <property type="match status" value="1"/>
</dbReference>
<dbReference type="EMBL" id="CP137852">
    <property type="protein sequence ID" value="WPB86312.1"/>
    <property type="molecule type" value="Genomic_DNA"/>
</dbReference>
<dbReference type="PANTHER" id="PTHR30483">
    <property type="entry name" value="LEUCINE-SPECIFIC-BINDING PROTEIN"/>
    <property type="match status" value="1"/>
</dbReference>
<evidence type="ECO:0000256" key="2">
    <source>
        <dbReference type="ARBA" id="ARBA00022729"/>
    </source>
</evidence>
<feature type="compositionally biased region" description="Polar residues" evidence="4">
    <location>
        <begin position="19"/>
        <end position="30"/>
    </location>
</feature>
<evidence type="ECO:0000256" key="1">
    <source>
        <dbReference type="ARBA" id="ARBA00010062"/>
    </source>
</evidence>
<dbReference type="Pfam" id="PF13458">
    <property type="entry name" value="Peripla_BP_6"/>
    <property type="match status" value="1"/>
</dbReference>
<dbReference type="Gene3D" id="3.40.50.2300">
    <property type="match status" value="2"/>
</dbReference>
<keyword evidence="2" id="KW-0732">Signal</keyword>
<dbReference type="RefSeq" id="WP_318650285.1">
    <property type="nucleotide sequence ID" value="NZ_CP137852.1"/>
</dbReference>
<evidence type="ECO:0000259" key="5">
    <source>
        <dbReference type="Pfam" id="PF13458"/>
    </source>
</evidence>
<accession>A0ABZ0PKZ7</accession>
<dbReference type="InterPro" id="IPR028081">
    <property type="entry name" value="Leu-bd"/>
</dbReference>
<name>A0ABZ0PKZ7_9PROT</name>
<reference evidence="6 7" key="1">
    <citation type="submission" date="2023-11" db="EMBL/GenBank/DDBJ databases">
        <title>Arctic aerobic anoxygenic photoheterotroph Sediminicoccus rosea KRV36 adapts its photosynthesis to long days of polar summer.</title>
        <authorList>
            <person name="Tomasch J."/>
            <person name="Kopejtka K."/>
            <person name="Bily T."/>
            <person name="Gardiner A.T."/>
            <person name="Gardian Z."/>
            <person name="Shivaramu S."/>
            <person name="Koblizek M."/>
            <person name="Engelhardt F."/>
            <person name="Kaftan D."/>
        </authorList>
    </citation>
    <scope>NUCLEOTIDE SEQUENCE [LARGE SCALE GENOMIC DNA]</scope>
    <source>
        <strain evidence="6 7">R-30</strain>
    </source>
</reference>
<gene>
    <name evidence="6" type="ORF">R9Z33_05435</name>
</gene>
<dbReference type="InterPro" id="IPR051010">
    <property type="entry name" value="BCAA_transport"/>
</dbReference>
<keyword evidence="3" id="KW-0813">Transport</keyword>
<feature type="region of interest" description="Disordered" evidence="4">
    <location>
        <begin position="1"/>
        <end position="30"/>
    </location>
</feature>
<protein>
    <submittedName>
        <fullName evidence="6">Penicillin-binding protein activator</fullName>
    </submittedName>
</protein>
<dbReference type="Proteomes" id="UP001305521">
    <property type="component" value="Chromosome"/>
</dbReference>
<organism evidence="6 7">
    <name type="scientific">Sediminicoccus rosea</name>
    <dbReference type="NCBI Taxonomy" id="1225128"/>
    <lineage>
        <taxon>Bacteria</taxon>
        <taxon>Pseudomonadati</taxon>
        <taxon>Pseudomonadota</taxon>
        <taxon>Alphaproteobacteria</taxon>
        <taxon>Acetobacterales</taxon>
        <taxon>Roseomonadaceae</taxon>
        <taxon>Sediminicoccus</taxon>
    </lineage>
</organism>
<dbReference type="InterPro" id="IPR028082">
    <property type="entry name" value="Peripla_BP_I"/>
</dbReference>
<feature type="domain" description="Leucine-binding protein" evidence="5">
    <location>
        <begin position="36"/>
        <end position="320"/>
    </location>
</feature>
<dbReference type="SUPFAM" id="SSF53822">
    <property type="entry name" value="Periplasmic binding protein-like I"/>
    <property type="match status" value="1"/>
</dbReference>
<proteinExistence type="inferred from homology"/>
<evidence type="ECO:0000256" key="3">
    <source>
        <dbReference type="ARBA" id="ARBA00022970"/>
    </source>
</evidence>
<evidence type="ECO:0000313" key="7">
    <source>
        <dbReference type="Proteomes" id="UP001305521"/>
    </source>
</evidence>
<comment type="similarity">
    <text evidence="1">Belongs to the leucine-binding protein family.</text>
</comment>
<keyword evidence="3" id="KW-0029">Amino-acid transport</keyword>
<evidence type="ECO:0000256" key="4">
    <source>
        <dbReference type="SAM" id="MobiDB-lite"/>
    </source>
</evidence>
<sequence>MLIGCAPQPPQRDFRRPQTAAQPWTAPNATPAGSTLPVGLLLPLTGGNAPLGQAMLNAAQLALFDQGDRRIELLPRDTRGTPSGAAQAAQAALAEGAVALAGPLTLGETAQAVGAAGGRVPVFAFTSDETQAGTGVWVLGITPGQQVRRIVGAASEAGARRFALLAPDDAFGQRLAVAMRAAAQGLGGPPPAIILASNRGDMTAIVQQLTGSPPDAVLIGFGGPGARAAANAIAAAFPGNAPRLLGTSLWATDSTLGQEPALAGAWFPGPDPVGRARFDSQYDAAFNERAPRLAGAAYDAVALAARTAREGAPPVGAAFMGADGPIRLLEAGSLTRGLAVFALRPGGEAEMVQPAPLPGGAGS</sequence>